<accession>A0A0C5PNA1</accession>
<keyword evidence="2" id="KW-0614">Plasmid</keyword>
<feature type="transmembrane region" description="Helical" evidence="1">
    <location>
        <begin position="46"/>
        <end position="64"/>
    </location>
</feature>
<reference evidence="2" key="1">
    <citation type="submission" date="2013-08" db="EMBL/GenBank/DDBJ databases">
        <title>Genetic Structure of Residential Plasmids in Lactobacillus sakei KCA311.</title>
        <authorList>
            <person name="Woo D.R."/>
            <person name="Ahn C."/>
        </authorList>
    </citation>
    <scope>NUCLEOTIDE SEQUENCE</scope>
    <source>
        <strain evidence="2">KCA311</strain>
        <plasmid evidence="2">pKCA54</plasmid>
    </source>
</reference>
<feature type="transmembrane region" description="Helical" evidence="1">
    <location>
        <begin position="97"/>
        <end position="117"/>
    </location>
</feature>
<dbReference type="RefSeq" id="WP_172685469.1">
    <property type="nucleotide sequence ID" value="NZ_KF559312.1"/>
</dbReference>
<feature type="transmembrane region" description="Helical" evidence="1">
    <location>
        <begin position="20"/>
        <end position="40"/>
    </location>
</feature>
<evidence type="ECO:0000256" key="1">
    <source>
        <dbReference type="SAM" id="Phobius"/>
    </source>
</evidence>
<dbReference type="AlphaFoldDB" id="A0A0C5PNA1"/>
<name>A0A0C5PNA1_LATSK</name>
<protein>
    <recommendedName>
        <fullName evidence="3">GGDEF domain-containing protein</fullName>
    </recommendedName>
</protein>
<keyword evidence="1" id="KW-0472">Membrane</keyword>
<feature type="transmembrane region" description="Helical" evidence="1">
    <location>
        <begin position="71"/>
        <end position="91"/>
    </location>
</feature>
<evidence type="ECO:0008006" key="3">
    <source>
        <dbReference type="Google" id="ProtNLM"/>
    </source>
</evidence>
<organism evidence="2">
    <name type="scientific">Latilactobacillus sakei</name>
    <name type="common">Lactobacillus sakei</name>
    <dbReference type="NCBI Taxonomy" id="1599"/>
    <lineage>
        <taxon>Bacteria</taxon>
        <taxon>Bacillati</taxon>
        <taxon>Bacillota</taxon>
        <taxon>Bacilli</taxon>
        <taxon>Lactobacillales</taxon>
        <taxon>Lactobacillaceae</taxon>
        <taxon>Latilactobacillus</taxon>
    </lineage>
</organism>
<keyword evidence="1" id="KW-1133">Transmembrane helix</keyword>
<proteinExistence type="predicted"/>
<sequence length="298" mass="34370">MMIAYRLESVILVQNKSIKFTLLSLFITVSTFIVFIYAVNLYMPDISAPVIALIIMGLFIGSLLPNIIATWLIIILTTIGSGFLVLGQMILPLSSKILLILILPVVAGIMIFNRNLLGLFSSNHANQEQVERYMQHYDQVTKLQGRYNAEKIYHKIVNFIKQDTDDELWVHVTALKWTHGHQFSQFHYDEYNQMIKDVAKLLKDKRLPSEALYYLGDGMFLIISYETSDHAILKRMQMTKEGLNNLTAIQTTPQFQWGYLKVNHANVTKFLTFEEAVKHLERMMETDIVVEYLKGVEE</sequence>
<dbReference type="EMBL" id="KF559312">
    <property type="protein sequence ID" value="AJQ16907.1"/>
    <property type="molecule type" value="Genomic_DNA"/>
</dbReference>
<evidence type="ECO:0000313" key="2">
    <source>
        <dbReference type="EMBL" id="AJQ16907.1"/>
    </source>
</evidence>
<keyword evidence="1" id="KW-0812">Transmembrane</keyword>
<geneLocation type="plasmid" evidence="2">
    <name>pKCA54</name>
</geneLocation>